<accession>A0A4U3MLN1</accession>
<dbReference type="AlphaFoldDB" id="A0A4U3MLN1"/>
<reference evidence="2 3" key="1">
    <citation type="submission" date="2019-04" db="EMBL/GenBank/DDBJ databases">
        <title>Herbidospora sp. NEAU-GS14.nov., a novel actinomycete isolated from soil.</title>
        <authorList>
            <person name="Han L."/>
        </authorList>
    </citation>
    <scope>NUCLEOTIDE SEQUENCE [LARGE SCALE GENOMIC DNA]</scope>
    <source>
        <strain evidence="2 3">NEAU-GS14</strain>
    </source>
</reference>
<keyword evidence="1" id="KW-1133">Transmembrane helix</keyword>
<sequence length="73" mass="7848">MTRNRHGRPRSWIYAGVFLAVFTLGGVGLIIGSATLFWTCLILLVVLLPVGKLIGVMDDTVMAPTDPEEPGHG</sequence>
<evidence type="ECO:0000256" key="1">
    <source>
        <dbReference type="SAM" id="Phobius"/>
    </source>
</evidence>
<keyword evidence="1" id="KW-0472">Membrane</keyword>
<comment type="caution">
    <text evidence="2">The sequence shown here is derived from an EMBL/GenBank/DDBJ whole genome shotgun (WGS) entry which is preliminary data.</text>
</comment>
<evidence type="ECO:0000313" key="2">
    <source>
        <dbReference type="EMBL" id="TKK90445.1"/>
    </source>
</evidence>
<dbReference type="EMBL" id="SZQA01000003">
    <property type="protein sequence ID" value="TKK90445.1"/>
    <property type="molecule type" value="Genomic_DNA"/>
</dbReference>
<proteinExistence type="predicted"/>
<name>A0A4U3MLN1_9ACTN</name>
<organism evidence="2 3">
    <name type="scientific">Herbidospora galbida</name>
    <dbReference type="NCBI Taxonomy" id="2575442"/>
    <lineage>
        <taxon>Bacteria</taxon>
        <taxon>Bacillati</taxon>
        <taxon>Actinomycetota</taxon>
        <taxon>Actinomycetes</taxon>
        <taxon>Streptosporangiales</taxon>
        <taxon>Streptosporangiaceae</taxon>
        <taxon>Herbidospora</taxon>
    </lineage>
</organism>
<keyword evidence="1" id="KW-0812">Transmembrane</keyword>
<gene>
    <name evidence="2" type="ORF">FDA94_05460</name>
</gene>
<protein>
    <submittedName>
        <fullName evidence="2">Uncharacterized protein</fullName>
    </submittedName>
</protein>
<keyword evidence="3" id="KW-1185">Reference proteome</keyword>
<evidence type="ECO:0000313" key="3">
    <source>
        <dbReference type="Proteomes" id="UP000308705"/>
    </source>
</evidence>
<dbReference type="RefSeq" id="WP_137245917.1">
    <property type="nucleotide sequence ID" value="NZ_SZQA01000003.1"/>
</dbReference>
<feature type="transmembrane region" description="Helical" evidence="1">
    <location>
        <begin position="36"/>
        <end position="54"/>
    </location>
</feature>
<feature type="transmembrane region" description="Helical" evidence="1">
    <location>
        <begin position="12"/>
        <end position="30"/>
    </location>
</feature>
<dbReference type="Proteomes" id="UP000308705">
    <property type="component" value="Unassembled WGS sequence"/>
</dbReference>
<dbReference type="OrthoDB" id="3542447at2"/>